<gene>
    <name evidence="2" type="ORF">K431DRAFT_233168</name>
</gene>
<dbReference type="EMBL" id="MU003844">
    <property type="protein sequence ID" value="KAF2717422.1"/>
    <property type="molecule type" value="Genomic_DNA"/>
</dbReference>
<evidence type="ECO:0000313" key="3">
    <source>
        <dbReference type="Proteomes" id="UP000799441"/>
    </source>
</evidence>
<keyword evidence="3" id="KW-1185">Reference proteome</keyword>
<reference evidence="2" key="1">
    <citation type="journal article" date="2020" name="Stud. Mycol.">
        <title>101 Dothideomycetes genomes: a test case for predicting lifestyles and emergence of pathogens.</title>
        <authorList>
            <person name="Haridas S."/>
            <person name="Albert R."/>
            <person name="Binder M."/>
            <person name="Bloem J."/>
            <person name="Labutti K."/>
            <person name="Salamov A."/>
            <person name="Andreopoulos B."/>
            <person name="Baker S."/>
            <person name="Barry K."/>
            <person name="Bills G."/>
            <person name="Bluhm B."/>
            <person name="Cannon C."/>
            <person name="Castanera R."/>
            <person name="Culley D."/>
            <person name="Daum C."/>
            <person name="Ezra D."/>
            <person name="Gonzalez J."/>
            <person name="Henrissat B."/>
            <person name="Kuo A."/>
            <person name="Liang C."/>
            <person name="Lipzen A."/>
            <person name="Lutzoni F."/>
            <person name="Magnuson J."/>
            <person name="Mondo S."/>
            <person name="Nolan M."/>
            <person name="Ohm R."/>
            <person name="Pangilinan J."/>
            <person name="Park H.-J."/>
            <person name="Ramirez L."/>
            <person name="Alfaro M."/>
            <person name="Sun H."/>
            <person name="Tritt A."/>
            <person name="Yoshinaga Y."/>
            <person name="Zwiers L.-H."/>
            <person name="Turgeon B."/>
            <person name="Goodwin S."/>
            <person name="Spatafora J."/>
            <person name="Crous P."/>
            <person name="Grigoriev I."/>
        </authorList>
    </citation>
    <scope>NUCLEOTIDE SEQUENCE</scope>
    <source>
        <strain evidence="2">CBS 116435</strain>
    </source>
</reference>
<organism evidence="2 3">
    <name type="scientific">Polychaeton citri CBS 116435</name>
    <dbReference type="NCBI Taxonomy" id="1314669"/>
    <lineage>
        <taxon>Eukaryota</taxon>
        <taxon>Fungi</taxon>
        <taxon>Dikarya</taxon>
        <taxon>Ascomycota</taxon>
        <taxon>Pezizomycotina</taxon>
        <taxon>Dothideomycetes</taxon>
        <taxon>Dothideomycetidae</taxon>
        <taxon>Capnodiales</taxon>
        <taxon>Capnodiaceae</taxon>
        <taxon>Polychaeton</taxon>
    </lineage>
</organism>
<sequence>MPPRWTSVPFALFVLAELDHETINAILKDAQSQPGLNFPSLWLATQDYNEAPKKEANRSNQGTAPPISDSFNSPFVGQRVEEVAKWLKQKPDTADLDGHHFAIIDRISGEDKSIIVCKIGDKDLQGDKVDYRRYLARRASTMLQGLEYGEWEEIHRNPTDTKIQYGSDC</sequence>
<dbReference type="OrthoDB" id="5301876at2759"/>
<proteinExistence type="predicted"/>
<dbReference type="Proteomes" id="UP000799441">
    <property type="component" value="Unassembled WGS sequence"/>
</dbReference>
<dbReference type="AlphaFoldDB" id="A0A9P4PYQ8"/>
<feature type="compositionally biased region" description="Polar residues" evidence="1">
    <location>
        <begin position="58"/>
        <end position="71"/>
    </location>
</feature>
<name>A0A9P4PYQ8_9PEZI</name>
<feature type="region of interest" description="Disordered" evidence="1">
    <location>
        <begin position="52"/>
        <end position="71"/>
    </location>
</feature>
<comment type="caution">
    <text evidence="2">The sequence shown here is derived from an EMBL/GenBank/DDBJ whole genome shotgun (WGS) entry which is preliminary data.</text>
</comment>
<evidence type="ECO:0000313" key="2">
    <source>
        <dbReference type="EMBL" id="KAF2717422.1"/>
    </source>
</evidence>
<evidence type="ECO:0000256" key="1">
    <source>
        <dbReference type="SAM" id="MobiDB-lite"/>
    </source>
</evidence>
<accession>A0A9P4PYQ8</accession>
<protein>
    <submittedName>
        <fullName evidence="2">Uncharacterized protein</fullName>
    </submittedName>
</protein>